<feature type="region of interest" description="Disordered" evidence="1">
    <location>
        <begin position="1"/>
        <end position="30"/>
    </location>
</feature>
<reference evidence="3" key="1">
    <citation type="submission" date="2014-12" db="EMBL/GenBank/DDBJ databases">
        <title>Genome Sequence of Valsa Canker Pathogens Uncovers a Specific Adaption of Colonization on Woody Bark.</title>
        <authorList>
            <person name="Yin Z."/>
            <person name="Liu H."/>
            <person name="Gao X."/>
            <person name="Li Z."/>
            <person name="Song N."/>
            <person name="Ke X."/>
            <person name="Dai Q."/>
            <person name="Wu Y."/>
            <person name="Sun Y."/>
            <person name="Xu J.-R."/>
            <person name="Kang Z.K."/>
            <person name="Wang L."/>
            <person name="Huang L."/>
        </authorList>
    </citation>
    <scope>NUCLEOTIDE SEQUENCE [LARGE SCALE GENOMIC DNA]</scope>
    <source>
        <strain evidence="3">03-8</strain>
    </source>
</reference>
<proteinExistence type="predicted"/>
<keyword evidence="4" id="KW-1185">Reference proteome</keyword>
<evidence type="ECO:0000313" key="3">
    <source>
        <dbReference type="EMBL" id="KUI73720.1"/>
    </source>
</evidence>
<dbReference type="AlphaFoldDB" id="A0A194WC71"/>
<dbReference type="OrthoDB" id="2520703at2759"/>
<accession>A0A194WC71</accession>
<feature type="compositionally biased region" description="Polar residues" evidence="1">
    <location>
        <begin position="1"/>
        <end position="27"/>
    </location>
</feature>
<gene>
    <name evidence="3" type="ORF">VM1G_09440</name>
</gene>
<name>A0A194WC71_CYTMA</name>
<dbReference type="Proteomes" id="UP000078559">
    <property type="component" value="Chromosome 11"/>
</dbReference>
<dbReference type="EMBL" id="CM003108">
    <property type="protein sequence ID" value="KUI73720.1"/>
    <property type="molecule type" value="Genomic_DNA"/>
</dbReference>
<evidence type="ECO:0000259" key="2">
    <source>
        <dbReference type="Pfam" id="PF24969"/>
    </source>
</evidence>
<evidence type="ECO:0000256" key="1">
    <source>
        <dbReference type="SAM" id="MobiDB-lite"/>
    </source>
</evidence>
<feature type="domain" description="Leucine-rich repeat" evidence="2">
    <location>
        <begin position="305"/>
        <end position="482"/>
    </location>
</feature>
<dbReference type="Pfam" id="PF24969">
    <property type="entry name" value="LRR_15"/>
    <property type="match status" value="1"/>
</dbReference>
<organism evidence="3 4">
    <name type="scientific">Cytospora mali</name>
    <name type="common">Apple Valsa canker fungus</name>
    <name type="synonym">Valsa mali</name>
    <dbReference type="NCBI Taxonomy" id="578113"/>
    <lineage>
        <taxon>Eukaryota</taxon>
        <taxon>Fungi</taxon>
        <taxon>Dikarya</taxon>
        <taxon>Ascomycota</taxon>
        <taxon>Pezizomycotina</taxon>
        <taxon>Sordariomycetes</taxon>
        <taxon>Sordariomycetidae</taxon>
        <taxon>Diaporthales</taxon>
        <taxon>Cytosporaceae</taxon>
        <taxon>Cytospora</taxon>
    </lineage>
</organism>
<sequence>MEIQVQSTASSGGNAPTSLTAMNQQTKPAADVKENSSFLLKLPNETLAEICKSLCWHCQSVMPTAQDEQESKCQTQTLIHSPTMALASLSRTSHRLNEVATPVLYHGFSAAKTADMYNFLTTIRDRPELGKLVKGVVLEHVTLGDADHDVEMYIRLVLERLKALGAQPKSWNILRTIAKRKEIGQYEVLAQVILVNLKNIETLRLEMRMEPPSLDLFNRLANFSRGSMPVMKPATVLWPHLQDCTLLASQMRLPAQYDVLESATYQLWSRRSLTACKGFFSLAPRLSSLHTRSMRYFTTNMTGLENITRLHLQLADFQNGAYVEELLSSIRSLEEFSFTWTPGTTFVTDLSHLLNMGNRLDRHKNTLKTLRLGCSYVYGDVDEFGCFPYLTRFTVLEELKLHGPMMPIPAYLHLHQKNWEPPHFIDLLPASIRRIHVMYAGKQQVEHLVELADDATKPSASRRLPHLEEVTVMSFSKNADDPNLHFAVLGRADWDKLHAAFDKTDIAFSTRTSSLLKWDLSEFH</sequence>
<protein>
    <recommendedName>
        <fullName evidence="2">Leucine-rich repeat domain-containing protein</fullName>
    </recommendedName>
</protein>
<dbReference type="InterPro" id="IPR056867">
    <property type="entry name" value="LRR_15"/>
</dbReference>
<evidence type="ECO:0000313" key="4">
    <source>
        <dbReference type="Proteomes" id="UP000078559"/>
    </source>
</evidence>